<dbReference type="EMBL" id="CAIF01000057">
    <property type="protein sequence ID" value="CCH42891.1"/>
    <property type="molecule type" value="Genomic_DNA"/>
</dbReference>
<accession>K0KIS6</accession>
<comment type="caution">
    <text evidence="2">The sequence shown here is derived from an EMBL/GenBank/DDBJ whole genome shotgun (WGS) entry which is preliminary data.</text>
</comment>
<dbReference type="InterPro" id="IPR016098">
    <property type="entry name" value="CAP/MinC_C"/>
</dbReference>
<evidence type="ECO:0000259" key="1">
    <source>
        <dbReference type="Pfam" id="PF07986"/>
    </source>
</evidence>
<sequence length="126" mass="14209">MKNIKNSIIYINSSGPAFLQDIENSIIFVTSHQLRIHNTTDSIILTMELLNGIIENSSGLIFKPLEGDIEINDFDHPGLGDKSPSFKKLSFTEDDLELKKGLEDYDVENLEKALQDLEMVINKAKE</sequence>
<dbReference type="AlphaFoldDB" id="K0KIS6"/>
<protein>
    <submittedName>
        <fullName evidence="2">Tubulin-specific chaperone C</fullName>
    </submittedName>
</protein>
<evidence type="ECO:0000313" key="2">
    <source>
        <dbReference type="EMBL" id="CCH42891.1"/>
    </source>
</evidence>
<proteinExistence type="predicted"/>
<gene>
    <name evidence="2" type="ORF">BN7_2437</name>
</gene>
<feature type="domain" description="Tubulin binding cofactor C-like" evidence="1">
    <location>
        <begin position="2"/>
        <end position="68"/>
    </location>
</feature>
<evidence type="ECO:0000313" key="3">
    <source>
        <dbReference type="Proteomes" id="UP000009328"/>
    </source>
</evidence>
<dbReference type="Proteomes" id="UP000009328">
    <property type="component" value="Unassembled WGS sequence"/>
</dbReference>
<dbReference type="InParanoid" id="K0KIS6"/>
<dbReference type="HOGENOM" id="CLU_1983299_0_0_1"/>
<reference evidence="2 3" key="1">
    <citation type="journal article" date="2012" name="Eukaryot. Cell">
        <title>Draft genome sequence of Wickerhamomyces ciferrii NRRL Y-1031 F-60-10.</title>
        <authorList>
            <person name="Schneider J."/>
            <person name="Andrea H."/>
            <person name="Blom J."/>
            <person name="Jaenicke S."/>
            <person name="Ruckert C."/>
            <person name="Schorsch C."/>
            <person name="Szczepanowski R."/>
            <person name="Farwick M."/>
            <person name="Goesmann A."/>
            <person name="Puhler A."/>
            <person name="Schaffer S."/>
            <person name="Tauch A."/>
            <person name="Kohler T."/>
            <person name="Brinkrolf K."/>
        </authorList>
    </citation>
    <scope>NUCLEOTIDE SEQUENCE [LARGE SCALE GENOMIC DNA]</scope>
    <source>
        <strain evidence="3">ATCC 14091 / BCRC 22168 / CBS 111 / JCM 3599 / NBRC 0793 / NRRL Y-1031 F-60-10</strain>
    </source>
</reference>
<name>K0KIS6_WICCF</name>
<dbReference type="Pfam" id="PF07986">
    <property type="entry name" value="TBCC"/>
    <property type="match status" value="1"/>
</dbReference>
<dbReference type="InterPro" id="IPR012945">
    <property type="entry name" value="Tubulin-bd_cofactor_C_dom"/>
</dbReference>
<keyword evidence="3" id="KW-1185">Reference proteome</keyword>
<organism evidence="2 3">
    <name type="scientific">Wickerhamomyces ciferrii (strain ATCC 14091 / BCRC 22168 / CBS 111 / JCM 3599 / NBRC 0793 / NRRL Y-1031 F-60-10)</name>
    <name type="common">Yeast</name>
    <name type="synonym">Pichia ciferrii</name>
    <dbReference type="NCBI Taxonomy" id="1206466"/>
    <lineage>
        <taxon>Eukaryota</taxon>
        <taxon>Fungi</taxon>
        <taxon>Dikarya</taxon>
        <taxon>Ascomycota</taxon>
        <taxon>Saccharomycotina</taxon>
        <taxon>Saccharomycetes</taxon>
        <taxon>Phaffomycetales</taxon>
        <taxon>Wickerhamomycetaceae</taxon>
        <taxon>Wickerhamomyces</taxon>
    </lineage>
</organism>
<dbReference type="Gene3D" id="2.160.20.70">
    <property type="match status" value="1"/>
</dbReference>